<dbReference type="Gene3D" id="1.20.1560.10">
    <property type="entry name" value="ABC transporter type 1, transmembrane domain"/>
    <property type="match status" value="1"/>
</dbReference>
<keyword evidence="6 7" id="KW-0472">Membrane</keyword>
<feature type="domain" description="ABC transporter" evidence="8">
    <location>
        <begin position="357"/>
        <end position="578"/>
    </location>
</feature>
<dbReference type="InterPro" id="IPR017871">
    <property type="entry name" value="ABC_transporter-like_CS"/>
</dbReference>
<keyword evidence="2 7" id="KW-0812">Transmembrane</keyword>
<evidence type="ECO:0000259" key="8">
    <source>
        <dbReference type="PROSITE" id="PS50893"/>
    </source>
</evidence>
<feature type="domain" description="ABC transmembrane type-1" evidence="9">
    <location>
        <begin position="35"/>
        <end position="332"/>
    </location>
</feature>
<keyword evidence="5 7" id="KW-1133">Transmembrane helix</keyword>
<comment type="caution">
    <text evidence="10">The sequence shown here is derived from an EMBL/GenBank/DDBJ whole genome shotgun (WGS) entry which is preliminary data.</text>
</comment>
<dbReference type="PANTHER" id="PTHR24221">
    <property type="entry name" value="ATP-BINDING CASSETTE SUB-FAMILY B"/>
    <property type="match status" value="1"/>
</dbReference>
<dbReference type="Gene3D" id="3.40.50.300">
    <property type="entry name" value="P-loop containing nucleotide triphosphate hydrolases"/>
    <property type="match status" value="1"/>
</dbReference>
<dbReference type="CDD" id="cd18584">
    <property type="entry name" value="ABC_6TM_AarD_CydD"/>
    <property type="match status" value="1"/>
</dbReference>
<dbReference type="NCBIfam" id="TIGR02857">
    <property type="entry name" value="CydD"/>
    <property type="match status" value="1"/>
</dbReference>
<gene>
    <name evidence="10" type="ORF">SAMN05216586_11348</name>
</gene>
<dbReference type="InterPro" id="IPR039421">
    <property type="entry name" value="Type_1_exporter"/>
</dbReference>
<dbReference type="InterPro" id="IPR014216">
    <property type="entry name" value="ABC_transptr_CydD"/>
</dbReference>
<dbReference type="GO" id="GO:0034040">
    <property type="term" value="F:ATPase-coupled lipid transmembrane transporter activity"/>
    <property type="evidence" value="ECO:0007669"/>
    <property type="project" value="TreeGrafter"/>
</dbReference>
<proteinExistence type="predicted"/>
<evidence type="ECO:0000256" key="7">
    <source>
        <dbReference type="SAM" id="Phobius"/>
    </source>
</evidence>
<dbReference type="Pfam" id="PF00005">
    <property type="entry name" value="ABC_tran"/>
    <property type="match status" value="1"/>
</dbReference>
<dbReference type="InterPro" id="IPR011527">
    <property type="entry name" value="ABC1_TM_dom"/>
</dbReference>
<feature type="transmembrane region" description="Helical" evidence="7">
    <location>
        <begin position="162"/>
        <end position="178"/>
    </location>
</feature>
<dbReference type="PROSITE" id="PS50929">
    <property type="entry name" value="ABC_TM1F"/>
    <property type="match status" value="1"/>
</dbReference>
<reference evidence="10 11" key="1">
    <citation type="submission" date="2016-10" db="EMBL/GenBank/DDBJ databases">
        <authorList>
            <person name="Varghese N."/>
            <person name="Submissions S."/>
        </authorList>
    </citation>
    <scope>NUCLEOTIDE SEQUENCE [LARGE SCALE GENOMIC DNA]</scope>
    <source>
        <strain evidence="10 11">CECT 8317</strain>
    </source>
</reference>
<organism evidence="10 11">
    <name type="scientific">Halopseudomonas aestusnigri</name>
    <dbReference type="NCBI Taxonomy" id="857252"/>
    <lineage>
        <taxon>Bacteria</taxon>
        <taxon>Pseudomonadati</taxon>
        <taxon>Pseudomonadota</taxon>
        <taxon>Gammaproteobacteria</taxon>
        <taxon>Pseudomonadales</taxon>
        <taxon>Pseudomonadaceae</taxon>
        <taxon>Halopseudomonas</taxon>
    </lineage>
</organism>
<evidence type="ECO:0000256" key="2">
    <source>
        <dbReference type="ARBA" id="ARBA00022692"/>
    </source>
</evidence>
<evidence type="ECO:0000259" key="9">
    <source>
        <dbReference type="PROSITE" id="PS50929"/>
    </source>
</evidence>
<dbReference type="Proteomes" id="UP000243518">
    <property type="component" value="Unassembled WGS sequence"/>
</dbReference>
<feature type="transmembrane region" description="Helical" evidence="7">
    <location>
        <begin position="262"/>
        <end position="295"/>
    </location>
</feature>
<dbReference type="InterPro" id="IPR003439">
    <property type="entry name" value="ABC_transporter-like_ATP-bd"/>
</dbReference>
<evidence type="ECO:0000313" key="10">
    <source>
        <dbReference type="EMBL" id="SEG65233.1"/>
    </source>
</evidence>
<keyword evidence="3" id="KW-0547">Nucleotide-binding</keyword>
<dbReference type="InterPro" id="IPR003593">
    <property type="entry name" value="AAA+_ATPase"/>
</dbReference>
<dbReference type="AlphaFoldDB" id="A0AAQ1JR42"/>
<evidence type="ECO:0000256" key="5">
    <source>
        <dbReference type="ARBA" id="ARBA00022989"/>
    </source>
</evidence>
<dbReference type="PANTHER" id="PTHR24221:SF261">
    <property type="entry name" value="GLUTATHIONE_L-CYSTEINE TRANSPORT SYSTEM ATP-BINDING_PERMEASE PROTEIN CYDD"/>
    <property type="match status" value="1"/>
</dbReference>
<dbReference type="InterPro" id="IPR036640">
    <property type="entry name" value="ABC1_TM_sf"/>
</dbReference>
<evidence type="ECO:0000256" key="4">
    <source>
        <dbReference type="ARBA" id="ARBA00022840"/>
    </source>
</evidence>
<protein>
    <submittedName>
        <fullName evidence="10">ATP-binding cassette, subfamily C, CydD</fullName>
    </submittedName>
</protein>
<dbReference type="GO" id="GO:0042883">
    <property type="term" value="P:cysteine transport"/>
    <property type="evidence" value="ECO:0007669"/>
    <property type="project" value="InterPro"/>
</dbReference>
<evidence type="ECO:0000256" key="3">
    <source>
        <dbReference type="ARBA" id="ARBA00022741"/>
    </source>
</evidence>
<evidence type="ECO:0000256" key="6">
    <source>
        <dbReference type="ARBA" id="ARBA00023136"/>
    </source>
</evidence>
<sequence>MAMSVKKIKSTEIDSRTASGWLTRLLAPQASLLNLALLFALAAAGLFVWQCWLLAQLFSGWLVAWQQGGLGEAQAQLLGSLLPWLALCLILRPLLQYGREQASQLASLRARGELRRTLLQRLAALGPARAQLGADAELGSRLLEQVEALDGYISRYRVQRQLVLLVPLLLVVCTALFSPLAAVLLLLTAPLVPVFMILLGKAAASASQRQFVALARMSGRFSDLLRGSWTLRHLGALPAAEAGVETAAEHYRAGTMRVLRMAFLSGAVLELFASLAIALVALYLGLGLLGILPWAKGEIPVPYLGALFILLLAPEFYAPLRQLGADYHAKAEAEGAMTELLPLLNQQVWAHPGREPVRLSAAPRIDCHQLAIEGRLAPLDLRVQPAERVVLQGASGSGKSSLLEALLGFVPWQGELLINGRSLLDLSRPDWLRHVGYLAQQVPILHGSIADNLRLAAPTATDAELIAVLEQVALWPLIRQLPKGLETELGERGLGLSGGQLSRLALARLLLRDTPVWLLDEPTAHLDADTAELIHALLERLSQGRTLLLVSHDLQGLDWADRVVTLGQSEQRLEAADV</sequence>
<name>A0AAQ1JR42_9GAMM</name>
<dbReference type="PROSITE" id="PS50893">
    <property type="entry name" value="ABC_TRANSPORTER_2"/>
    <property type="match status" value="1"/>
</dbReference>
<dbReference type="GO" id="GO:0016887">
    <property type="term" value="F:ATP hydrolysis activity"/>
    <property type="evidence" value="ECO:0007669"/>
    <property type="project" value="InterPro"/>
</dbReference>
<accession>A0AAQ1JR42</accession>
<feature type="transmembrane region" description="Helical" evidence="7">
    <location>
        <begin position="184"/>
        <end position="204"/>
    </location>
</feature>
<feature type="transmembrane region" description="Helical" evidence="7">
    <location>
        <begin position="301"/>
        <end position="320"/>
    </location>
</feature>
<evidence type="ECO:0000256" key="1">
    <source>
        <dbReference type="ARBA" id="ARBA00004651"/>
    </source>
</evidence>
<dbReference type="PROSITE" id="PS00211">
    <property type="entry name" value="ABC_TRANSPORTER_1"/>
    <property type="match status" value="1"/>
</dbReference>
<dbReference type="Pfam" id="PF00664">
    <property type="entry name" value="ABC_membrane"/>
    <property type="match status" value="1"/>
</dbReference>
<dbReference type="SUPFAM" id="SSF52540">
    <property type="entry name" value="P-loop containing nucleoside triphosphate hydrolases"/>
    <property type="match status" value="1"/>
</dbReference>
<dbReference type="GO" id="GO:0005886">
    <property type="term" value="C:plasma membrane"/>
    <property type="evidence" value="ECO:0007669"/>
    <property type="project" value="UniProtKB-SubCell"/>
</dbReference>
<keyword evidence="11" id="KW-1185">Reference proteome</keyword>
<dbReference type="InterPro" id="IPR027417">
    <property type="entry name" value="P-loop_NTPase"/>
</dbReference>
<dbReference type="GO" id="GO:0005524">
    <property type="term" value="F:ATP binding"/>
    <property type="evidence" value="ECO:0007669"/>
    <property type="project" value="UniProtKB-KW"/>
</dbReference>
<feature type="transmembrane region" description="Helical" evidence="7">
    <location>
        <begin position="75"/>
        <end position="95"/>
    </location>
</feature>
<evidence type="ECO:0000313" key="11">
    <source>
        <dbReference type="Proteomes" id="UP000243518"/>
    </source>
</evidence>
<dbReference type="EMBL" id="FNVE01000013">
    <property type="protein sequence ID" value="SEG65233.1"/>
    <property type="molecule type" value="Genomic_DNA"/>
</dbReference>
<dbReference type="SUPFAM" id="SSF90123">
    <property type="entry name" value="ABC transporter transmembrane region"/>
    <property type="match status" value="1"/>
</dbReference>
<dbReference type="SMART" id="SM00382">
    <property type="entry name" value="AAA"/>
    <property type="match status" value="1"/>
</dbReference>
<keyword evidence="4 10" id="KW-0067">ATP-binding</keyword>
<dbReference type="GO" id="GO:0140359">
    <property type="term" value="F:ABC-type transporter activity"/>
    <property type="evidence" value="ECO:0007669"/>
    <property type="project" value="InterPro"/>
</dbReference>
<feature type="transmembrane region" description="Helical" evidence="7">
    <location>
        <begin position="32"/>
        <end position="55"/>
    </location>
</feature>
<comment type="subcellular location">
    <subcellularLocation>
        <location evidence="1">Cell membrane</location>
        <topology evidence="1">Multi-pass membrane protein</topology>
    </subcellularLocation>
</comment>